<organism evidence="3 4">
    <name type="scientific">Sparus aurata</name>
    <name type="common">Gilthead sea bream</name>
    <dbReference type="NCBI Taxonomy" id="8175"/>
    <lineage>
        <taxon>Eukaryota</taxon>
        <taxon>Metazoa</taxon>
        <taxon>Chordata</taxon>
        <taxon>Craniata</taxon>
        <taxon>Vertebrata</taxon>
        <taxon>Euteleostomi</taxon>
        <taxon>Actinopterygii</taxon>
        <taxon>Neopterygii</taxon>
        <taxon>Teleostei</taxon>
        <taxon>Neoteleostei</taxon>
        <taxon>Acanthomorphata</taxon>
        <taxon>Eupercaria</taxon>
        <taxon>Spariformes</taxon>
        <taxon>Sparidae</taxon>
        <taxon>Sparus</taxon>
    </lineage>
</organism>
<reference evidence="3" key="2">
    <citation type="submission" date="2025-08" db="UniProtKB">
        <authorList>
            <consortium name="Ensembl"/>
        </authorList>
    </citation>
    <scope>IDENTIFICATION</scope>
</reference>
<dbReference type="Pfam" id="PF00078">
    <property type="entry name" value="RVT_1"/>
    <property type="match status" value="1"/>
</dbReference>
<dbReference type="InParanoid" id="A0A671VRU6"/>
<reference evidence="3" key="1">
    <citation type="submission" date="2021-04" db="EMBL/GenBank/DDBJ databases">
        <authorList>
            <consortium name="Wellcome Sanger Institute Data Sharing"/>
        </authorList>
    </citation>
    <scope>NUCLEOTIDE SEQUENCE [LARGE SCALE GENOMIC DNA]</scope>
</reference>
<sequence>MSRSFDLELGSWNVRGLRKFVKLKQVMTRLKQYHPKIIFLQETHLLPGETARLRKRWPGKVITCSFSSHARGVAVLVHKSIPLRIQKTVLDPKGRFIIIQGSLLQQDLILVNLYGPNNDDPNFYNNLFLSISSLHGDIIIGGDFNCTLDPELDRSSGSDISHPRSRKIIQQFMVELNLKDIWRVRNPTKKEYSCHSASHNTYSRIDYYLISSTIVSKVKDCLYKSILISDHALILLKYSASDDLRGQTIWRLKSFWLHNPAFLEFVSSNIVDYFRLNTTETTTAVRWEAFKAFIRGQMMGYTKNKSNKQFLQMLELENDIKELELEIYTNNSSEAQRKLAILKAKYIALSTNKASAGLIRLKQTYYDQGEKAGKLLAWRIKTQQNEKTINEIIDTNGDKITTPQKINNLFETYYSQLYSSETHITTESFHNFFDHILIPSLSEEAKAELDSPITKKEISHAIDKLKGGRAPGPDGLPLDIYKIFRDKLISPLFDMFMDSFQTGELPTSLRNALIIVLLKPGKPPTKCESYRPISLINSDVKILAKVLALRLEKYLPVLIDPDQNGFIKGRQAFHCVRRVLNIIHAKSEHPDTALLSLDAEKAFDRVEHHYLHEVLSRFGLGNYFSTWVKILYNNSVASVATNNITSKGFKLARGTRQGCPLSPLLFVLAIEPLAIAIRSNQNILGININNMENKIGLFADDIIVFLSHLDKSLHYLLDIIKTFGSLSGYKINKAKSAILFLKQSDRVNPPIQTPFKVVLDSFTYLGIKITTKIDNLISANYDPVIETVTDSINRWSLLPISMIGRINILKMNVLPKFLYLFQSIPLSPPTHFFAKMKSMLSKFIWNNRRARLRLSLLYLPYERGGLKLPNLQWYYWAAQLSTASYWFTSETQLSWVNTERGNTSHLPLNSYLYSDKPKDLKKSTQNPFVKNTIQVWYEVHKHRDETLLLSQFSPIWGNGHFAPGKSDMGFKIWADKGICKIADLFDKNVLMSFDEVRQKYDIQAKHFFKYLQVRSFIFKSQKSLSLPSLTSVEEISVNHNSKRGLISRFYALIVGGSQVSSENKREAWSEDLKTVISVEEWQGVCLKAQTQSINTHFKLIQFKWLMRTYITPILLNKFNPNTPDMCVKCDMKGTLLHCLWDCRSIQTFWLEVLHTLSCVTGVKLPLCPKLCILGIFPTNCKLSKDDKKMTVYCLLQAKHSIAKSWRSVNKPGLQVWLAGLSNSLALEKLTFVSKGKYSTFDRIWSRFLSFLEGKKATEAFLP</sequence>
<name>A0A671VRU6_SPAAU</name>
<evidence type="ECO:0000313" key="4">
    <source>
        <dbReference type="Proteomes" id="UP000472265"/>
    </source>
</evidence>
<dbReference type="AlphaFoldDB" id="A0A671VRU6"/>
<proteinExistence type="predicted"/>
<dbReference type="PROSITE" id="PS50878">
    <property type="entry name" value="RT_POL"/>
    <property type="match status" value="1"/>
</dbReference>
<dbReference type="Proteomes" id="UP000472265">
    <property type="component" value="Chromosome 22"/>
</dbReference>
<keyword evidence="1" id="KW-0175">Coiled coil</keyword>
<dbReference type="CDD" id="cd09076">
    <property type="entry name" value="L1-EN"/>
    <property type="match status" value="1"/>
</dbReference>
<dbReference type="Gene3D" id="3.60.10.10">
    <property type="entry name" value="Endonuclease/exonuclease/phosphatase"/>
    <property type="match status" value="1"/>
</dbReference>
<protein>
    <recommendedName>
        <fullName evidence="2">Reverse transcriptase domain-containing protein</fullName>
    </recommendedName>
</protein>
<keyword evidence="4" id="KW-1185">Reference proteome</keyword>
<dbReference type="InterPro" id="IPR043502">
    <property type="entry name" value="DNA/RNA_pol_sf"/>
</dbReference>
<evidence type="ECO:0000259" key="2">
    <source>
        <dbReference type="PROSITE" id="PS50878"/>
    </source>
</evidence>
<reference evidence="3" key="3">
    <citation type="submission" date="2025-09" db="UniProtKB">
        <authorList>
            <consortium name="Ensembl"/>
        </authorList>
    </citation>
    <scope>IDENTIFICATION</scope>
</reference>
<dbReference type="SUPFAM" id="SSF56219">
    <property type="entry name" value="DNase I-like"/>
    <property type="match status" value="1"/>
</dbReference>
<dbReference type="PANTHER" id="PTHR31635">
    <property type="entry name" value="REVERSE TRANSCRIPTASE DOMAIN-CONTAINING PROTEIN-RELATED"/>
    <property type="match status" value="1"/>
</dbReference>
<dbReference type="Ensembl" id="ENSSAUT00010029987.1">
    <property type="protein sequence ID" value="ENSSAUP00010028442.1"/>
    <property type="gene ID" value="ENSSAUG00010012253.1"/>
</dbReference>
<dbReference type="Pfam" id="PF03372">
    <property type="entry name" value="Exo_endo_phos"/>
    <property type="match status" value="1"/>
</dbReference>
<dbReference type="InterPro" id="IPR005135">
    <property type="entry name" value="Endo/exonuclease/phosphatase"/>
</dbReference>
<evidence type="ECO:0000256" key="1">
    <source>
        <dbReference type="SAM" id="Coils"/>
    </source>
</evidence>
<evidence type="ECO:0000313" key="3">
    <source>
        <dbReference type="Ensembl" id="ENSSAUP00010028442.1"/>
    </source>
</evidence>
<dbReference type="CDD" id="cd01650">
    <property type="entry name" value="RT_nLTR_like"/>
    <property type="match status" value="1"/>
</dbReference>
<dbReference type="InterPro" id="IPR036691">
    <property type="entry name" value="Endo/exonu/phosph_ase_sf"/>
</dbReference>
<dbReference type="GeneTree" id="ENSGT00940000163630"/>
<feature type="domain" description="Reverse transcriptase" evidence="2">
    <location>
        <begin position="498"/>
        <end position="769"/>
    </location>
</feature>
<dbReference type="GO" id="GO:0003824">
    <property type="term" value="F:catalytic activity"/>
    <property type="evidence" value="ECO:0007669"/>
    <property type="project" value="InterPro"/>
</dbReference>
<accession>A0A671VRU6</accession>
<dbReference type="PANTHER" id="PTHR31635:SF196">
    <property type="entry name" value="REVERSE TRANSCRIPTASE DOMAIN-CONTAINING PROTEIN-RELATED"/>
    <property type="match status" value="1"/>
</dbReference>
<feature type="coiled-coil region" evidence="1">
    <location>
        <begin position="306"/>
        <end position="345"/>
    </location>
</feature>
<dbReference type="SUPFAM" id="SSF56672">
    <property type="entry name" value="DNA/RNA polymerases"/>
    <property type="match status" value="1"/>
</dbReference>
<dbReference type="InterPro" id="IPR000477">
    <property type="entry name" value="RT_dom"/>
</dbReference>